<organism evidence="1 2">
    <name type="scientific">Vaccinium darrowii</name>
    <dbReference type="NCBI Taxonomy" id="229202"/>
    <lineage>
        <taxon>Eukaryota</taxon>
        <taxon>Viridiplantae</taxon>
        <taxon>Streptophyta</taxon>
        <taxon>Embryophyta</taxon>
        <taxon>Tracheophyta</taxon>
        <taxon>Spermatophyta</taxon>
        <taxon>Magnoliopsida</taxon>
        <taxon>eudicotyledons</taxon>
        <taxon>Gunneridae</taxon>
        <taxon>Pentapetalae</taxon>
        <taxon>asterids</taxon>
        <taxon>Ericales</taxon>
        <taxon>Ericaceae</taxon>
        <taxon>Vaccinioideae</taxon>
        <taxon>Vaccinieae</taxon>
        <taxon>Vaccinium</taxon>
    </lineage>
</organism>
<reference evidence="1 2" key="1">
    <citation type="journal article" date="2021" name="Hortic Res">
        <title>High-quality reference genome and annotation aids understanding of berry development for evergreen blueberry (Vaccinium darrowii).</title>
        <authorList>
            <person name="Yu J."/>
            <person name="Hulse-Kemp A.M."/>
            <person name="Babiker E."/>
            <person name="Staton M."/>
        </authorList>
    </citation>
    <scope>NUCLEOTIDE SEQUENCE [LARGE SCALE GENOMIC DNA]</scope>
    <source>
        <strain evidence="2">cv. NJ 8807/NJ 8810</strain>
        <tissue evidence="1">Young leaf</tissue>
    </source>
</reference>
<gene>
    <name evidence="1" type="ORF">Vadar_009238</name>
</gene>
<sequence length="191" mass="21810">MGRAMKMAAEFVMERVQQKKHSGTEKVNKDFLDVLLEYEGDGKVGPNKISQRNVTIIILEMFIGGSENTSSTIKWAMVELLRKPDSMTTVKEEINSIIGLYGEVEEKNMDEFPYLQAVVKETLRLHPVVPLLVPQNAIEDSSYMGYEIPKNTQVLVNVWATGRDPESWNDPLSFKPERFVGKNIDYKVQHF</sequence>
<dbReference type="Proteomes" id="UP000828048">
    <property type="component" value="Chromosome 10"/>
</dbReference>
<keyword evidence="2" id="KW-1185">Reference proteome</keyword>
<evidence type="ECO:0000313" key="2">
    <source>
        <dbReference type="Proteomes" id="UP000828048"/>
    </source>
</evidence>
<accession>A0ACB7XGA3</accession>
<dbReference type="EMBL" id="CM037160">
    <property type="protein sequence ID" value="KAH7839828.1"/>
    <property type="molecule type" value="Genomic_DNA"/>
</dbReference>
<protein>
    <submittedName>
        <fullName evidence="1">Uncharacterized protein</fullName>
    </submittedName>
</protein>
<proteinExistence type="predicted"/>
<name>A0ACB7XGA3_9ERIC</name>
<comment type="caution">
    <text evidence="1">The sequence shown here is derived from an EMBL/GenBank/DDBJ whole genome shotgun (WGS) entry which is preliminary data.</text>
</comment>
<evidence type="ECO:0000313" key="1">
    <source>
        <dbReference type="EMBL" id="KAH7839828.1"/>
    </source>
</evidence>